<evidence type="ECO:0000256" key="2">
    <source>
        <dbReference type="SAM" id="MobiDB-lite"/>
    </source>
</evidence>
<dbReference type="Gene3D" id="1.10.472.80">
    <property type="entry name" value="Ypt/Rab-GAP domain of gyp1p, domain 3"/>
    <property type="match status" value="1"/>
</dbReference>
<accession>A0A7S0I2Q3</accession>
<dbReference type="GO" id="GO:0031267">
    <property type="term" value="F:small GTPase binding"/>
    <property type="evidence" value="ECO:0007669"/>
    <property type="project" value="TreeGrafter"/>
</dbReference>
<protein>
    <recommendedName>
        <fullName evidence="6">Rab-GAP TBC domain-containing protein</fullName>
    </recommendedName>
</protein>
<dbReference type="FunFam" id="1.10.8.270:FF:000001">
    <property type="entry name" value="TBC1 domain family member 1"/>
    <property type="match status" value="1"/>
</dbReference>
<dbReference type="SUPFAM" id="SSF50729">
    <property type="entry name" value="PH domain-like"/>
    <property type="match status" value="1"/>
</dbReference>
<feature type="compositionally biased region" description="Basic and acidic residues" evidence="2">
    <location>
        <begin position="12"/>
        <end position="25"/>
    </location>
</feature>
<feature type="compositionally biased region" description="Basic and acidic residues" evidence="2">
    <location>
        <begin position="543"/>
        <end position="568"/>
    </location>
</feature>
<dbReference type="EMBL" id="HBEO01035485">
    <property type="protein sequence ID" value="CAD8509167.1"/>
    <property type="molecule type" value="Transcribed_RNA"/>
</dbReference>
<organism evidence="5">
    <name type="scientific">Hanusia phi</name>
    <dbReference type="NCBI Taxonomy" id="3032"/>
    <lineage>
        <taxon>Eukaryota</taxon>
        <taxon>Cryptophyceae</taxon>
        <taxon>Pyrenomonadales</taxon>
        <taxon>Geminigeraceae</taxon>
        <taxon>Hanusia</taxon>
    </lineage>
</organism>
<feature type="compositionally biased region" description="Low complexity" evidence="2">
    <location>
        <begin position="497"/>
        <end position="513"/>
    </location>
</feature>
<dbReference type="CDD" id="cd00821">
    <property type="entry name" value="PH"/>
    <property type="match status" value="1"/>
</dbReference>
<feature type="domain" description="PH" evidence="3">
    <location>
        <begin position="78"/>
        <end position="182"/>
    </location>
</feature>
<dbReference type="PANTHER" id="PTHR47219">
    <property type="entry name" value="RAB GTPASE-ACTIVATING PROTEIN 1-LIKE"/>
    <property type="match status" value="1"/>
</dbReference>
<gene>
    <name evidence="5" type="ORF">HPHI1048_LOCUS24047</name>
</gene>
<dbReference type="Gene3D" id="1.10.10.750">
    <property type="entry name" value="Ypt/Rab-GAP domain of gyp1p, domain 1"/>
    <property type="match status" value="1"/>
</dbReference>
<dbReference type="PANTHER" id="PTHR47219:SF9">
    <property type="entry name" value="GTPASE ACTIVATING PROTEIN AND CENTROSOME-ASSOCIATED, ISOFORM B"/>
    <property type="match status" value="1"/>
</dbReference>
<keyword evidence="1" id="KW-0343">GTPase activation</keyword>
<sequence length="614" mass="70122">MNIGWALFPSSNDRENRKSHKDGGGKQRAAHPQSNPSIDSSLVAEELRSWQSLVSLWDRMEDRRLLMHEAPSTFEISMPTREGWVLRRRKTGIFREWRRYWAILKRAHLFLFERPDSSRPSNWYLLRKATVRVKLAVSNSDDNNLGIFALKITLPHRRKLVLGLKTAQDMENWRVDIAAAIGRGTTDAQACHPLRCAPTLVKQRAMFGIPDVFRGIVWQKLSGADAMRQSHPSRYSQYCRMSSSADGRIKRDLARTMPKNEFFSERGRGGQALLFNVAHAYASYDHEVGYSQGMNFLCAILLLHMRQEHAFWVLVQMMRRYRLRDLYLSRSPQLAVELFKLDRLILSCTPSLHQHFSEQGFDVTTFTSEWLLTLFAYSFPLNFTYRVWDVFFIKGFTYILQVAIAIIRQFETELLALSFEEIVFLLRDIPSRLHREPSLAEAILSSSHRVIWDFDALERAAAAYDEKCRARDERERSLQDTQTLREPWVQATGRQEAQQPAASPATRARSAVVEEQEDQERPPSMARGDETEGSSQGGEDEAPAGRDERRGSGHGGDPHHGGLDDLSRLKISLLDEQEASWHAGSSRDQGVGDRPPKAEESSTGSEREEEAGSS</sequence>
<dbReference type="GO" id="GO:0005096">
    <property type="term" value="F:GTPase activator activity"/>
    <property type="evidence" value="ECO:0007669"/>
    <property type="project" value="UniProtKB-KW"/>
</dbReference>
<dbReference type="SMART" id="SM00233">
    <property type="entry name" value="PH"/>
    <property type="match status" value="1"/>
</dbReference>
<dbReference type="Gene3D" id="1.10.8.270">
    <property type="entry name" value="putative rabgap domain of human tbc1 domain family member 14 like domains"/>
    <property type="match status" value="1"/>
</dbReference>
<evidence type="ECO:0000259" key="3">
    <source>
        <dbReference type="PROSITE" id="PS50003"/>
    </source>
</evidence>
<dbReference type="InterPro" id="IPR035969">
    <property type="entry name" value="Rab-GAP_TBC_sf"/>
</dbReference>
<name>A0A7S0I2Q3_9CRYP</name>
<dbReference type="AlphaFoldDB" id="A0A7S0I2Q3"/>
<feature type="region of interest" description="Disordered" evidence="2">
    <location>
        <begin position="468"/>
        <end position="614"/>
    </location>
</feature>
<evidence type="ECO:0000259" key="4">
    <source>
        <dbReference type="PROSITE" id="PS50086"/>
    </source>
</evidence>
<feature type="region of interest" description="Disordered" evidence="2">
    <location>
        <begin position="1"/>
        <end position="37"/>
    </location>
</feature>
<evidence type="ECO:0000313" key="5">
    <source>
        <dbReference type="EMBL" id="CAD8509167.1"/>
    </source>
</evidence>
<dbReference type="Gene3D" id="2.30.29.30">
    <property type="entry name" value="Pleckstrin-homology domain (PH domain)/Phosphotyrosine-binding domain (PTB)"/>
    <property type="match status" value="1"/>
</dbReference>
<feature type="compositionally biased region" description="Basic and acidic residues" evidence="2">
    <location>
        <begin position="590"/>
        <end position="600"/>
    </location>
</feature>
<dbReference type="Pfam" id="PF00566">
    <property type="entry name" value="RabGAP-TBC"/>
    <property type="match status" value="1"/>
</dbReference>
<dbReference type="Pfam" id="PF00169">
    <property type="entry name" value="PH"/>
    <property type="match status" value="1"/>
</dbReference>
<evidence type="ECO:0008006" key="6">
    <source>
        <dbReference type="Google" id="ProtNLM"/>
    </source>
</evidence>
<dbReference type="InterPro" id="IPR050302">
    <property type="entry name" value="Rab_GAP_TBC_domain"/>
</dbReference>
<feature type="domain" description="Rab-GAP TBC" evidence="4">
    <location>
        <begin position="208"/>
        <end position="395"/>
    </location>
</feature>
<reference evidence="5" key="1">
    <citation type="submission" date="2021-01" db="EMBL/GenBank/DDBJ databases">
        <authorList>
            <person name="Corre E."/>
            <person name="Pelletier E."/>
            <person name="Niang G."/>
            <person name="Scheremetjew M."/>
            <person name="Finn R."/>
            <person name="Kale V."/>
            <person name="Holt S."/>
            <person name="Cochrane G."/>
            <person name="Meng A."/>
            <person name="Brown T."/>
            <person name="Cohen L."/>
        </authorList>
    </citation>
    <scope>NUCLEOTIDE SEQUENCE</scope>
    <source>
        <strain evidence="5">CCMP325</strain>
    </source>
</reference>
<dbReference type="InterPro" id="IPR011993">
    <property type="entry name" value="PH-like_dom_sf"/>
</dbReference>
<dbReference type="InterPro" id="IPR001849">
    <property type="entry name" value="PH_domain"/>
</dbReference>
<dbReference type="PROSITE" id="PS50086">
    <property type="entry name" value="TBC_RABGAP"/>
    <property type="match status" value="1"/>
</dbReference>
<feature type="compositionally biased region" description="Basic and acidic residues" evidence="2">
    <location>
        <begin position="468"/>
        <end position="478"/>
    </location>
</feature>
<evidence type="ECO:0000256" key="1">
    <source>
        <dbReference type="ARBA" id="ARBA00022468"/>
    </source>
</evidence>
<proteinExistence type="predicted"/>
<dbReference type="InterPro" id="IPR000195">
    <property type="entry name" value="Rab-GAP-TBC_dom"/>
</dbReference>
<dbReference type="PROSITE" id="PS50003">
    <property type="entry name" value="PH_DOMAIN"/>
    <property type="match status" value="1"/>
</dbReference>
<dbReference type="SUPFAM" id="SSF47923">
    <property type="entry name" value="Ypt/Rab-GAP domain of gyp1p"/>
    <property type="match status" value="2"/>
</dbReference>
<dbReference type="SMART" id="SM00164">
    <property type="entry name" value="TBC"/>
    <property type="match status" value="1"/>
</dbReference>